<dbReference type="Proteomes" id="UP000037460">
    <property type="component" value="Unassembled WGS sequence"/>
</dbReference>
<evidence type="ECO:0000313" key="2">
    <source>
        <dbReference type="EMBL" id="KOO27406.1"/>
    </source>
</evidence>
<feature type="signal peptide" evidence="1">
    <location>
        <begin position="1"/>
        <end position="15"/>
    </location>
</feature>
<accession>A0A0M0JLE3</accession>
<sequence>MALIFSLALVSSAAAFSLPPLADSAGAISRRSILAAPFIVAPILLPSAAHAADAAKEAALLDELKAIRKALEPLPALLDEEKWDNVRSVLKVPPTANLWNLGESKNTLRKLAELREEFEIFELADDVAGALQLADQFTYDNTFIYTQPGNGKVKIKEPKQQVQLASQKLGEFLDKN</sequence>
<name>A0A0M0JLE3_9EUKA</name>
<gene>
    <name evidence="2" type="ORF">Ctob_006715</name>
</gene>
<dbReference type="AlphaFoldDB" id="A0A0M0JLE3"/>
<dbReference type="EMBL" id="JWZX01002719">
    <property type="protein sequence ID" value="KOO27406.1"/>
    <property type="molecule type" value="Genomic_DNA"/>
</dbReference>
<evidence type="ECO:0000256" key="1">
    <source>
        <dbReference type="SAM" id="SignalP"/>
    </source>
</evidence>
<protein>
    <submittedName>
        <fullName evidence="2">Uncharacterized protein</fullName>
    </submittedName>
</protein>
<comment type="caution">
    <text evidence="2">The sequence shown here is derived from an EMBL/GenBank/DDBJ whole genome shotgun (WGS) entry which is preliminary data.</text>
</comment>
<feature type="chain" id="PRO_5012452606" evidence="1">
    <location>
        <begin position="16"/>
        <end position="176"/>
    </location>
</feature>
<reference evidence="3" key="1">
    <citation type="journal article" date="2015" name="PLoS Genet.">
        <title>Genome Sequence and Transcriptome Analyses of Chrysochromulina tobin: Metabolic Tools for Enhanced Algal Fitness in the Prominent Order Prymnesiales (Haptophyceae).</title>
        <authorList>
            <person name="Hovde B.T."/>
            <person name="Deodato C.R."/>
            <person name="Hunsperger H.M."/>
            <person name="Ryken S.A."/>
            <person name="Yost W."/>
            <person name="Jha R.K."/>
            <person name="Patterson J."/>
            <person name="Monnat R.J. Jr."/>
            <person name="Barlow S.B."/>
            <person name="Starkenburg S.R."/>
            <person name="Cattolico R.A."/>
        </authorList>
    </citation>
    <scope>NUCLEOTIDE SEQUENCE</scope>
    <source>
        <strain evidence="3">CCMP291</strain>
    </source>
</reference>
<organism evidence="2 3">
    <name type="scientific">Chrysochromulina tobinii</name>
    <dbReference type="NCBI Taxonomy" id="1460289"/>
    <lineage>
        <taxon>Eukaryota</taxon>
        <taxon>Haptista</taxon>
        <taxon>Haptophyta</taxon>
        <taxon>Prymnesiophyceae</taxon>
        <taxon>Prymnesiales</taxon>
        <taxon>Chrysochromulinaceae</taxon>
        <taxon>Chrysochromulina</taxon>
    </lineage>
</organism>
<dbReference type="OrthoDB" id="10259368at2759"/>
<keyword evidence="1" id="KW-0732">Signal</keyword>
<evidence type="ECO:0000313" key="3">
    <source>
        <dbReference type="Proteomes" id="UP000037460"/>
    </source>
</evidence>
<keyword evidence="3" id="KW-1185">Reference proteome</keyword>
<proteinExistence type="predicted"/>